<dbReference type="SUPFAM" id="SSF52402">
    <property type="entry name" value="Adenine nucleotide alpha hydrolases-like"/>
    <property type="match status" value="1"/>
</dbReference>
<dbReference type="InterPro" id="IPR006016">
    <property type="entry name" value="UspA"/>
</dbReference>
<keyword evidence="3" id="KW-1185">Reference proteome</keyword>
<proteinExistence type="predicted"/>
<evidence type="ECO:0000259" key="1">
    <source>
        <dbReference type="Pfam" id="PF00582"/>
    </source>
</evidence>
<reference evidence="2 3" key="1">
    <citation type="submission" date="2024-08" db="EMBL/GenBank/DDBJ databases">
        <title>Whole-genome sequencing of halo(alkali)philic microorganisms from hypersaline lakes.</title>
        <authorList>
            <person name="Sorokin D.Y."/>
            <person name="Merkel A.Y."/>
            <person name="Messina E."/>
            <person name="Yakimov M."/>
        </authorList>
    </citation>
    <scope>NUCLEOTIDE SEQUENCE [LARGE SCALE GENOMIC DNA]</scope>
    <source>
        <strain evidence="2 3">AB-hyl4</strain>
    </source>
</reference>
<gene>
    <name evidence="2" type="ORF">ACERK3_15830</name>
</gene>
<feature type="domain" description="UspA" evidence="1">
    <location>
        <begin position="69"/>
        <end position="142"/>
    </location>
</feature>
<evidence type="ECO:0000313" key="2">
    <source>
        <dbReference type="EMBL" id="MFA9479757.1"/>
    </source>
</evidence>
<sequence length="303" mass="34330">MYASVAQTHMLHMRHGGSHAEVRFPQRVLVYLPRSPRAAALAAEAWAIAQGAGAECQFLFIGPHDDDTRHDLRRALARAQVPSSVPLQIRTGKLRRVIRQVVQKHGIDLVITDTTSRHTTFLRHLCSTAGQIVTAAPCSVLLLIEPALERRPLERFVVSVDFDDSSRTMLGSVLHWGRCEQAEQWHLIHEYDPSGFYSLLSRLEPESPSRRMVRLGNFIRPFDWSGLHIHRLCLCNKHGCDAIWYAEAVRADVLCLPLSARRQAFWERVLRFRLDVDVPALPRAILLFRGESGRLSDEDKVAA</sequence>
<comment type="caution">
    <text evidence="2">The sequence shown here is derived from an EMBL/GenBank/DDBJ whole genome shotgun (WGS) entry which is preliminary data.</text>
</comment>
<organism evidence="2 3">
    <name type="scientific">Natronomicrosphaera hydrolytica</name>
    <dbReference type="NCBI Taxonomy" id="3242702"/>
    <lineage>
        <taxon>Bacteria</taxon>
        <taxon>Pseudomonadati</taxon>
        <taxon>Planctomycetota</taxon>
        <taxon>Phycisphaerae</taxon>
        <taxon>Phycisphaerales</taxon>
        <taxon>Phycisphaeraceae</taxon>
        <taxon>Natronomicrosphaera</taxon>
    </lineage>
</organism>
<dbReference type="EMBL" id="JBGUBD010000011">
    <property type="protein sequence ID" value="MFA9479757.1"/>
    <property type="molecule type" value="Genomic_DNA"/>
</dbReference>
<evidence type="ECO:0000313" key="3">
    <source>
        <dbReference type="Proteomes" id="UP001575105"/>
    </source>
</evidence>
<dbReference type="Proteomes" id="UP001575105">
    <property type="component" value="Unassembled WGS sequence"/>
</dbReference>
<dbReference type="RefSeq" id="WP_425346680.1">
    <property type="nucleotide sequence ID" value="NZ_JBGUBD010000011.1"/>
</dbReference>
<dbReference type="Pfam" id="PF00582">
    <property type="entry name" value="Usp"/>
    <property type="match status" value="1"/>
</dbReference>
<accession>A0ABV4UA98</accession>
<dbReference type="Gene3D" id="3.40.50.12370">
    <property type="match status" value="1"/>
</dbReference>
<protein>
    <submittedName>
        <fullName evidence="2">Universal stress protein</fullName>
    </submittedName>
</protein>
<name>A0ABV4UA98_9BACT</name>